<comment type="subcellular location">
    <subcellularLocation>
        <location evidence="1">Membrane</location>
        <topology evidence="1">Single-pass membrane protein</topology>
    </subcellularLocation>
</comment>
<dbReference type="AlphaFoldDB" id="A0A6M2BVX7"/>
<comment type="caution">
    <text evidence="8">The sequence shown here is derived from an EMBL/GenBank/DDBJ whole genome shotgun (WGS) entry which is preliminary data.</text>
</comment>
<organism evidence="8 9">
    <name type="scientific">Solimonas terrae</name>
    <dbReference type="NCBI Taxonomy" id="1396819"/>
    <lineage>
        <taxon>Bacteria</taxon>
        <taxon>Pseudomonadati</taxon>
        <taxon>Pseudomonadota</taxon>
        <taxon>Gammaproteobacteria</taxon>
        <taxon>Nevskiales</taxon>
        <taxon>Nevskiaceae</taxon>
        <taxon>Solimonas</taxon>
    </lineage>
</organism>
<feature type="region of interest" description="Disordered" evidence="5">
    <location>
        <begin position="865"/>
        <end position="885"/>
    </location>
</feature>
<evidence type="ECO:0000256" key="5">
    <source>
        <dbReference type="SAM" id="MobiDB-lite"/>
    </source>
</evidence>
<dbReference type="PANTHER" id="PTHR36985:SF1">
    <property type="entry name" value="TRANSLOCATION AND ASSEMBLY MODULE SUBUNIT TAMB"/>
    <property type="match status" value="1"/>
</dbReference>
<proteinExistence type="predicted"/>
<evidence type="ECO:0000313" key="8">
    <source>
        <dbReference type="EMBL" id="NGY06415.1"/>
    </source>
</evidence>
<dbReference type="EMBL" id="JAAMOW010000009">
    <property type="protein sequence ID" value="NGY06415.1"/>
    <property type="molecule type" value="Genomic_DNA"/>
</dbReference>
<evidence type="ECO:0000256" key="2">
    <source>
        <dbReference type="ARBA" id="ARBA00022692"/>
    </source>
</evidence>
<dbReference type="RefSeq" id="WP_166259959.1">
    <property type="nucleotide sequence ID" value="NZ_JAAMOW010000009.1"/>
</dbReference>
<dbReference type="Pfam" id="PF04357">
    <property type="entry name" value="TamB"/>
    <property type="match status" value="1"/>
</dbReference>
<evidence type="ECO:0000256" key="4">
    <source>
        <dbReference type="ARBA" id="ARBA00023136"/>
    </source>
</evidence>
<gene>
    <name evidence="8" type="ORF">G7Y85_16705</name>
</gene>
<evidence type="ECO:0000259" key="7">
    <source>
        <dbReference type="Pfam" id="PF04357"/>
    </source>
</evidence>
<keyword evidence="3 6" id="KW-1133">Transmembrane helix</keyword>
<sequence length="1130" mass="119079">MNARLKNALWLALAISRATVWIVGALLIGALVFVPFTTAGAQLGLRIASAVTNDMVVAEGVDGTLWGPLKLQHLEVHLASIDIAIDDAELDADFTQLLRRRLDVAALHATRVQLALRPGAPQQTPASGEGAIARLPLAIAVHDASIGELVIVPAGSEPITIHDAALAASWVGDRVVVERLEATTPWVGHARLDGIATLRPDAIELHPLHTQGFAVASIDGVFGYDTPSDLHLEWQKIAWPPDAANAAATALDSGGGEAHWRGLLDDYRFDLHGAVTLPQLAVSLQARGTGSLSAVHLAQLDARGLDGELHARADVSWNDGVRIDGAGQFSNLHPQKLSSELPGVLNGSFDANTTIADGQPNVRFTAQLHDSTLRGYPLSLNTRGQYRGDRLSFETLELQSGQAVIKARGQVLPTLDAQADVDAPRLADAWPELLGSLHGQIGARGPLRAPHATARLRVDGLSYHGMKLQHAQLNADVDPKGQLDLDLDLHDADVGVAIPKATLAIHGPAGDHDIRLDVSSAQGDVALTAHGALDIERPSWRGELRSGQLTPASLAAWTLKQPTAIVFDAGTLSFDPMCWTAADANACLGLKNESGKQRADFALSDFALTYLQPLLPGGARADVVLQASGHAEFGPNGMEDLRADLATGDGHWQVGGLPPIALKPAKLSIDDNGADGTRIELNLPLASGVISADATLAAGAAFMERHLGGTLKLDLPDLAWLHLLTPEVSSAKGHASGQLQLGGTLASPQFEGRVELADGELALVTPGITLGAIGLRVDTDAAGDLKLDGEASSDKGSVHLSGTVSPRADPLKLDLRLRGDNFQAMNTNEAKVWVSPDLHVALADRRLAVDGSVAVPKAGITPKSLGDGSVSASSDEVMVGDDPGAQPKRNVLINADVTLKLGDDVHFEGFGLKSRLSGSVQAIEQPGVATRARGEINLVDGHYKAYGQDLTIETGKLIFSGGPVTEPALEVRATRKPTEEVTVGLYVRGTLRKPDFQLFSTPPMPQQQQLAWLVLGRPLADTASADDKSAVGNAATSLGLAGGEWLAQQLGSKIGIDEITVGAKPGESNEQAMFTVGKYLSPKLFISYGIGLFQQGYTFRMQYDLGHGFKARTETGVESGGDLLYTVERK</sequence>
<evidence type="ECO:0000256" key="1">
    <source>
        <dbReference type="ARBA" id="ARBA00004167"/>
    </source>
</evidence>
<protein>
    <recommendedName>
        <fullName evidence="7">Translocation and assembly module TamB C-terminal domain-containing protein</fullName>
    </recommendedName>
</protein>
<reference evidence="8 9" key="1">
    <citation type="journal article" date="2014" name="Int. J. Syst. Evol. Microbiol.">
        <title>Solimonas terrae sp. nov., isolated from soil.</title>
        <authorList>
            <person name="Kim S.J."/>
            <person name="Moon J.Y."/>
            <person name="Weon H.Y."/>
            <person name="Ahn J.H."/>
            <person name="Chen W.M."/>
            <person name="Kwon S.W."/>
        </authorList>
    </citation>
    <scope>NUCLEOTIDE SEQUENCE [LARGE SCALE GENOMIC DNA]</scope>
    <source>
        <strain evidence="8 9">KIS83-12</strain>
    </source>
</reference>
<keyword evidence="9" id="KW-1185">Reference proteome</keyword>
<dbReference type="GO" id="GO:0097347">
    <property type="term" value="C:TAM protein secretion complex"/>
    <property type="evidence" value="ECO:0007669"/>
    <property type="project" value="TreeGrafter"/>
</dbReference>
<evidence type="ECO:0000256" key="6">
    <source>
        <dbReference type="SAM" id="Phobius"/>
    </source>
</evidence>
<dbReference type="GO" id="GO:0005886">
    <property type="term" value="C:plasma membrane"/>
    <property type="evidence" value="ECO:0007669"/>
    <property type="project" value="InterPro"/>
</dbReference>
<name>A0A6M2BVX7_9GAMM</name>
<dbReference type="InterPro" id="IPR007452">
    <property type="entry name" value="TamB_C"/>
</dbReference>
<evidence type="ECO:0000256" key="3">
    <source>
        <dbReference type="ARBA" id="ARBA00022989"/>
    </source>
</evidence>
<keyword evidence="4 6" id="KW-0472">Membrane</keyword>
<feature type="domain" description="Translocation and assembly module TamB C-terminal" evidence="7">
    <location>
        <begin position="792"/>
        <end position="1128"/>
    </location>
</feature>
<accession>A0A6M2BVX7</accession>
<keyword evidence="2 6" id="KW-0812">Transmembrane</keyword>
<feature type="transmembrane region" description="Helical" evidence="6">
    <location>
        <begin position="9"/>
        <end position="36"/>
    </location>
</feature>
<evidence type="ECO:0000313" key="9">
    <source>
        <dbReference type="Proteomes" id="UP000472676"/>
    </source>
</evidence>
<dbReference type="Proteomes" id="UP000472676">
    <property type="component" value="Unassembled WGS sequence"/>
</dbReference>
<dbReference type="GO" id="GO:0009306">
    <property type="term" value="P:protein secretion"/>
    <property type="evidence" value="ECO:0007669"/>
    <property type="project" value="InterPro"/>
</dbReference>
<dbReference type="PANTHER" id="PTHR36985">
    <property type="entry name" value="TRANSLOCATION AND ASSEMBLY MODULE SUBUNIT TAMB"/>
    <property type="match status" value="1"/>
</dbReference>